<name>A0A4C1T9P7_EUMVA</name>
<proteinExistence type="predicted"/>
<accession>A0A4C1T9P7</accession>
<reference evidence="1 2" key="1">
    <citation type="journal article" date="2019" name="Commun. Biol.">
        <title>The bagworm genome reveals a unique fibroin gene that provides high tensile strength.</title>
        <authorList>
            <person name="Kono N."/>
            <person name="Nakamura H."/>
            <person name="Ohtoshi R."/>
            <person name="Tomita M."/>
            <person name="Numata K."/>
            <person name="Arakawa K."/>
        </authorList>
    </citation>
    <scope>NUCLEOTIDE SEQUENCE [LARGE SCALE GENOMIC DNA]</scope>
</reference>
<organism evidence="1 2">
    <name type="scientific">Eumeta variegata</name>
    <name type="common">Bagworm moth</name>
    <name type="synonym">Eumeta japonica</name>
    <dbReference type="NCBI Taxonomy" id="151549"/>
    <lineage>
        <taxon>Eukaryota</taxon>
        <taxon>Metazoa</taxon>
        <taxon>Ecdysozoa</taxon>
        <taxon>Arthropoda</taxon>
        <taxon>Hexapoda</taxon>
        <taxon>Insecta</taxon>
        <taxon>Pterygota</taxon>
        <taxon>Neoptera</taxon>
        <taxon>Endopterygota</taxon>
        <taxon>Lepidoptera</taxon>
        <taxon>Glossata</taxon>
        <taxon>Ditrysia</taxon>
        <taxon>Tineoidea</taxon>
        <taxon>Psychidae</taxon>
        <taxon>Oiketicinae</taxon>
        <taxon>Eumeta</taxon>
    </lineage>
</organism>
<comment type="caution">
    <text evidence="1">The sequence shown here is derived from an EMBL/GenBank/DDBJ whole genome shotgun (WGS) entry which is preliminary data.</text>
</comment>
<dbReference type="Proteomes" id="UP000299102">
    <property type="component" value="Unassembled WGS sequence"/>
</dbReference>
<evidence type="ECO:0000313" key="1">
    <source>
        <dbReference type="EMBL" id="GBP11249.1"/>
    </source>
</evidence>
<evidence type="ECO:0000313" key="2">
    <source>
        <dbReference type="Proteomes" id="UP000299102"/>
    </source>
</evidence>
<gene>
    <name evidence="1" type="ORF">EVAR_6058_1</name>
</gene>
<sequence length="81" mass="9024">MVVKMGRLDQNITLAKDYTLTVHAREVAAFAVAFRPDIGDGIVENYPPPSDIFLSCYSPPFSSFPLFAVGARKLAPYRCWI</sequence>
<dbReference type="AlphaFoldDB" id="A0A4C1T9P7"/>
<keyword evidence="2" id="KW-1185">Reference proteome</keyword>
<dbReference type="EMBL" id="BGZK01000045">
    <property type="protein sequence ID" value="GBP11249.1"/>
    <property type="molecule type" value="Genomic_DNA"/>
</dbReference>
<protein>
    <submittedName>
        <fullName evidence="1">Uncharacterized protein</fullName>
    </submittedName>
</protein>